<dbReference type="SUPFAM" id="SSF52540">
    <property type="entry name" value="P-loop containing nucleoside triphosphate hydrolases"/>
    <property type="match status" value="2"/>
</dbReference>
<reference evidence="2 3" key="1">
    <citation type="submission" date="2019-01" db="EMBL/GenBank/DDBJ databases">
        <authorList>
            <consortium name="Pathogen Informatics"/>
        </authorList>
    </citation>
    <scope>NUCLEOTIDE SEQUENCE [LARGE SCALE GENOMIC DNA]</scope>
    <source>
        <strain evidence="2 3">NCTC10168</strain>
    </source>
</reference>
<sequence>MNLTNSQERVVNSLLNKTIESIETNKISSVYFKAPTGSGKTFMMINYIDKLIEWNKLNFNDNLVFVIVTLSSAELPKQMEENFNEYKQYLSNNDLKITRIESPSNINKNSKVEKNYQFFAKPNNVYIMGGASFRNNSILREQGTIEAFLGEIRLNDYKLIYIRDEAHIGADTNKKTYKEEISFEENMQKNAHFIVKMTATPNDNSIDLIELSEKELANDNIKLLKSEKVFNEGINDNNEIDNIDNEAILEQACLKFKKIKEEYNNSEKEPGLVGIDVAMLIQIDNTSKDIEKEAKFKETLELIIKKLNEHNLSWVKYFDQNDKESNLRMKENYSLRDISKNNSAIDVIIFKVGPATGWNIPRACMLVKLRNVSSKNLSIQTIGRIKRNPNPSFNFMHNSIANKYFIYSNVDREINDQKTLFLKDDFKNEKFVYGSLKNVKSNSVFNIETYEKDILDEIDNYNLNYFEMKMDEINYEFSKNNFIVADKKYYGNKEFIDIKLLNKIQIELYNIKQLKLNEKFLTKNIKNKLNDFYNLNLKNKIDNTLFWFIIIKNKFNYFKEKYNKNIQNQLDQNEIEYRLEFEKHLPEYLIEKITENLTTNTNQKFAYREFNNEMPILNTDSEAEKEFVKNLNYLIRKMDKEKNNIKIWTKNPTYNGVNFEYFFKSINGYEIANSYPDFLIKHNNHFIYLEIKTYNNDIDENKTLLLWKEYKKYIQQNKNSKINLTLAIALVDVKNELIHIAGSSTIKELDNKLSNTDPNELSIHDKIKSKSINDLYDLL</sequence>
<dbReference type="InterPro" id="IPR027417">
    <property type="entry name" value="P-loop_NTPase"/>
</dbReference>
<organism evidence="2 3">
    <name type="scientific">Mycoplasmopsis maculosa</name>
    <dbReference type="NCBI Taxonomy" id="114885"/>
    <lineage>
        <taxon>Bacteria</taxon>
        <taxon>Bacillati</taxon>
        <taxon>Mycoplasmatota</taxon>
        <taxon>Mycoplasmoidales</taxon>
        <taxon>Metamycoplasmataceae</taxon>
        <taxon>Mycoplasmopsis</taxon>
    </lineage>
</organism>
<evidence type="ECO:0000313" key="2">
    <source>
        <dbReference type="EMBL" id="VEU75438.1"/>
    </source>
</evidence>
<dbReference type="Pfam" id="PF04851">
    <property type="entry name" value="ResIII"/>
    <property type="match status" value="1"/>
</dbReference>
<dbReference type="AlphaFoldDB" id="A0A449B4H9"/>
<protein>
    <submittedName>
        <fullName evidence="2">Type III restriction enzyme, res subunit</fullName>
    </submittedName>
</protein>
<keyword evidence="3" id="KW-1185">Reference proteome</keyword>
<dbReference type="GO" id="GO:0016787">
    <property type="term" value="F:hydrolase activity"/>
    <property type="evidence" value="ECO:0007669"/>
    <property type="project" value="InterPro"/>
</dbReference>
<dbReference type="PANTHER" id="PTHR47396:SF1">
    <property type="entry name" value="ATP-DEPENDENT HELICASE IRC3-RELATED"/>
    <property type="match status" value="1"/>
</dbReference>
<dbReference type="PANTHER" id="PTHR47396">
    <property type="entry name" value="TYPE I RESTRICTION ENZYME ECOKI R PROTEIN"/>
    <property type="match status" value="1"/>
</dbReference>
<dbReference type="REBASE" id="299160">
    <property type="entry name" value="Mma10168ORF358P"/>
</dbReference>
<dbReference type="InterPro" id="IPR006935">
    <property type="entry name" value="Helicase/UvrB_N"/>
</dbReference>
<dbReference type="Gene3D" id="3.40.50.300">
    <property type="entry name" value="P-loop containing nucleotide triphosphate hydrolases"/>
    <property type="match status" value="2"/>
</dbReference>
<dbReference type="InterPro" id="IPR050742">
    <property type="entry name" value="Helicase_Restrict-Modif_Enz"/>
</dbReference>
<dbReference type="GO" id="GO:0005524">
    <property type="term" value="F:ATP binding"/>
    <property type="evidence" value="ECO:0007669"/>
    <property type="project" value="InterPro"/>
</dbReference>
<proteinExistence type="predicted"/>
<evidence type="ECO:0000313" key="3">
    <source>
        <dbReference type="Proteomes" id="UP000290243"/>
    </source>
</evidence>
<dbReference type="GO" id="GO:0005829">
    <property type="term" value="C:cytosol"/>
    <property type="evidence" value="ECO:0007669"/>
    <property type="project" value="TreeGrafter"/>
</dbReference>
<name>A0A449B4H9_9BACT</name>
<dbReference type="GO" id="GO:0003677">
    <property type="term" value="F:DNA binding"/>
    <property type="evidence" value="ECO:0007669"/>
    <property type="project" value="InterPro"/>
</dbReference>
<dbReference type="OrthoDB" id="9804145at2"/>
<evidence type="ECO:0000259" key="1">
    <source>
        <dbReference type="PROSITE" id="PS51192"/>
    </source>
</evidence>
<dbReference type="Proteomes" id="UP000290243">
    <property type="component" value="Chromosome"/>
</dbReference>
<dbReference type="RefSeq" id="WP_129646527.1">
    <property type="nucleotide sequence ID" value="NZ_LR215037.1"/>
</dbReference>
<dbReference type="KEGG" id="mmau:NCTC10168_00360"/>
<accession>A0A449B4H9</accession>
<dbReference type="EMBL" id="LR215037">
    <property type="protein sequence ID" value="VEU75438.1"/>
    <property type="molecule type" value="Genomic_DNA"/>
</dbReference>
<feature type="domain" description="Helicase ATP-binding" evidence="1">
    <location>
        <begin position="21"/>
        <end position="219"/>
    </location>
</feature>
<dbReference type="PROSITE" id="PS51192">
    <property type="entry name" value="HELICASE_ATP_BIND_1"/>
    <property type="match status" value="1"/>
</dbReference>
<dbReference type="InterPro" id="IPR014001">
    <property type="entry name" value="Helicase_ATP-bd"/>
</dbReference>
<gene>
    <name evidence="2" type="ORF">NCTC10168_00360</name>
</gene>